<feature type="coiled-coil region" evidence="4">
    <location>
        <begin position="109"/>
        <end position="136"/>
    </location>
</feature>
<dbReference type="SUPFAM" id="SSF46785">
    <property type="entry name" value="Winged helix' DNA-binding domain"/>
    <property type="match status" value="1"/>
</dbReference>
<evidence type="ECO:0000313" key="6">
    <source>
        <dbReference type="EMBL" id="ATW23472.1"/>
    </source>
</evidence>
<dbReference type="AlphaFoldDB" id="A0A3G1KM08"/>
<gene>
    <name evidence="6" type="ORF">DCMF_00475</name>
</gene>
<dbReference type="PANTHER" id="PTHR43537:SF24">
    <property type="entry name" value="GLUCONATE OPERON TRANSCRIPTIONAL REPRESSOR"/>
    <property type="match status" value="1"/>
</dbReference>
<dbReference type="KEGG" id="fwa:DCMF_00475"/>
<keyword evidence="2" id="KW-0238">DNA-binding</keyword>
<dbReference type="Proteomes" id="UP000323521">
    <property type="component" value="Chromosome"/>
</dbReference>
<accession>A0A3G1KM08</accession>
<keyword evidence="4" id="KW-0175">Coiled coil</keyword>
<dbReference type="PANTHER" id="PTHR43537">
    <property type="entry name" value="TRANSCRIPTIONAL REGULATOR, GNTR FAMILY"/>
    <property type="match status" value="1"/>
</dbReference>
<evidence type="ECO:0000256" key="2">
    <source>
        <dbReference type="ARBA" id="ARBA00023125"/>
    </source>
</evidence>
<dbReference type="InterPro" id="IPR036390">
    <property type="entry name" value="WH_DNA-bd_sf"/>
</dbReference>
<evidence type="ECO:0000256" key="4">
    <source>
        <dbReference type="SAM" id="Coils"/>
    </source>
</evidence>
<dbReference type="OrthoDB" id="9781630at2"/>
<dbReference type="PROSITE" id="PS50949">
    <property type="entry name" value="HTH_GNTR"/>
    <property type="match status" value="1"/>
</dbReference>
<evidence type="ECO:0000256" key="1">
    <source>
        <dbReference type="ARBA" id="ARBA00023015"/>
    </source>
</evidence>
<evidence type="ECO:0000256" key="3">
    <source>
        <dbReference type="ARBA" id="ARBA00023163"/>
    </source>
</evidence>
<dbReference type="InterPro" id="IPR036388">
    <property type="entry name" value="WH-like_DNA-bd_sf"/>
</dbReference>
<dbReference type="GO" id="GO:0003700">
    <property type="term" value="F:DNA-binding transcription factor activity"/>
    <property type="evidence" value="ECO:0007669"/>
    <property type="project" value="InterPro"/>
</dbReference>
<evidence type="ECO:0000313" key="7">
    <source>
        <dbReference type="Proteomes" id="UP000323521"/>
    </source>
</evidence>
<name>A0A3G1KM08_FORW1</name>
<keyword evidence="3" id="KW-0804">Transcription</keyword>
<reference evidence="6 7" key="1">
    <citation type="submission" date="2016-10" db="EMBL/GenBank/DDBJ databases">
        <title>Complete Genome Sequence of Peptococcaceae strain DCMF.</title>
        <authorList>
            <person name="Edwards R.J."/>
            <person name="Holland S.I."/>
            <person name="Deshpande N.P."/>
            <person name="Wong Y.K."/>
            <person name="Ertan H."/>
            <person name="Manefield M."/>
            <person name="Russell T.L."/>
            <person name="Lee M.J."/>
        </authorList>
    </citation>
    <scope>NUCLEOTIDE SEQUENCE [LARGE SCALE GENOMIC DNA]</scope>
    <source>
        <strain evidence="6 7">DCMF</strain>
    </source>
</reference>
<sequence>MELKKINPPQIGRKTLSDQVYEFLKGAIIFQEIPQTKLGVKLNETELASLLGVSQTPIREALNMLRKEGLVLGNSYQGSTVIDFSIEDIDNIFEMREILEITVIRHAYRKFTKEDYEKLEEILNEYENVYSDLDFREISEVNNRFHNYLVDKSGNKWLKKFLDSINDYLIMVRSPIMKTRKENKGLDNREAIIEHKEILNALKNGDLNQAEMAMKKHINRVKKEICVYLEKRDADMPLKE</sequence>
<keyword evidence="1" id="KW-0805">Transcription regulation</keyword>
<dbReference type="GO" id="GO:0003677">
    <property type="term" value="F:DNA binding"/>
    <property type="evidence" value="ECO:0007669"/>
    <property type="project" value="UniProtKB-KW"/>
</dbReference>
<dbReference type="InterPro" id="IPR000524">
    <property type="entry name" value="Tscrpt_reg_HTH_GntR"/>
</dbReference>
<dbReference type="RefSeq" id="WP_148132613.1">
    <property type="nucleotide sequence ID" value="NZ_CP017634.1"/>
</dbReference>
<dbReference type="InterPro" id="IPR011711">
    <property type="entry name" value="GntR_C"/>
</dbReference>
<evidence type="ECO:0000259" key="5">
    <source>
        <dbReference type="PROSITE" id="PS50949"/>
    </source>
</evidence>
<dbReference type="Pfam" id="PF07729">
    <property type="entry name" value="FCD"/>
    <property type="match status" value="1"/>
</dbReference>
<dbReference type="InterPro" id="IPR008920">
    <property type="entry name" value="TF_FadR/GntR_C"/>
</dbReference>
<dbReference type="EMBL" id="CP017634">
    <property type="protein sequence ID" value="ATW23472.1"/>
    <property type="molecule type" value="Genomic_DNA"/>
</dbReference>
<organism evidence="6 7">
    <name type="scientific">Formimonas warabiya</name>
    <dbReference type="NCBI Taxonomy" id="1761012"/>
    <lineage>
        <taxon>Bacteria</taxon>
        <taxon>Bacillati</taxon>
        <taxon>Bacillota</taxon>
        <taxon>Clostridia</taxon>
        <taxon>Eubacteriales</taxon>
        <taxon>Peptococcaceae</taxon>
        <taxon>Candidatus Formimonas</taxon>
    </lineage>
</organism>
<dbReference type="Pfam" id="PF00392">
    <property type="entry name" value="GntR"/>
    <property type="match status" value="1"/>
</dbReference>
<dbReference type="Gene3D" id="1.10.10.10">
    <property type="entry name" value="Winged helix-like DNA-binding domain superfamily/Winged helix DNA-binding domain"/>
    <property type="match status" value="1"/>
</dbReference>
<proteinExistence type="predicted"/>
<feature type="domain" description="HTH gntR-type" evidence="5">
    <location>
        <begin position="14"/>
        <end position="84"/>
    </location>
</feature>
<dbReference type="SMART" id="SM00345">
    <property type="entry name" value="HTH_GNTR"/>
    <property type="match status" value="1"/>
</dbReference>
<protein>
    <recommendedName>
        <fullName evidence="5">HTH gntR-type domain-containing protein</fullName>
    </recommendedName>
</protein>
<keyword evidence="7" id="KW-1185">Reference proteome</keyword>
<dbReference type="SMART" id="SM00895">
    <property type="entry name" value="FCD"/>
    <property type="match status" value="1"/>
</dbReference>
<dbReference type="SUPFAM" id="SSF48008">
    <property type="entry name" value="GntR ligand-binding domain-like"/>
    <property type="match status" value="1"/>
</dbReference>
<dbReference type="Gene3D" id="1.20.120.530">
    <property type="entry name" value="GntR ligand-binding domain-like"/>
    <property type="match status" value="1"/>
</dbReference>
<dbReference type="PRINTS" id="PR00035">
    <property type="entry name" value="HTHGNTR"/>
</dbReference>